<accession>A0A2K8ZAB0</accession>
<dbReference type="OrthoDB" id="639802at2"/>
<dbReference type="Proteomes" id="UP000232883">
    <property type="component" value="Chromosome"/>
</dbReference>
<name>A0A2K8ZAB0_9BACT</name>
<feature type="transmembrane region" description="Helical" evidence="1">
    <location>
        <begin position="114"/>
        <end position="135"/>
    </location>
</feature>
<keyword evidence="1" id="KW-0812">Transmembrane</keyword>
<dbReference type="KEGG" id="spir:CWM47_36125"/>
<dbReference type="AlphaFoldDB" id="A0A2K8ZAB0"/>
<sequence>MSSPPIPIAIAKLKVQLETQLGWGSSETWSNYDVERLSEHIGQQTGVSLSVSTLKRVLGKVDSKSTPSLTTLNTLAQFLGYTDWRDFQLKTAETAAIPVEQPVPVSLVKKPQWIIPWLVLALLGIFLLGLVSFLLRREPPYSPTDFRFSSSTIRTRGLPNSVVFSYDATKARDDDSVFISQSWDTRRKVLVHKNDHHYSAIYYYPGFYRAKLMVGGQVLREHDLQINTDGWLGLVEADWGQEPLYLNPSDIISAQTVHITGELLEKHGVKRNSSSPKIILVNQQTIKGIRTDAFEFETEVKSLNEAGTDACQRVEVVLHAKNDLLVVPLVEPGCVGDIYVAAYGYYASSRKADLSGFGCHPTQWNQLRVSCRSGLVTFFLNQRAVYQARIKNRPAEIIGVQVRFNGPGAVRNTWLQGATDKVIFEGKSDISPFINGISSNARFSKQTYTISVVSSRRVC</sequence>
<dbReference type="EMBL" id="CP025096">
    <property type="protein sequence ID" value="AUD06803.1"/>
    <property type="molecule type" value="Genomic_DNA"/>
</dbReference>
<evidence type="ECO:0000256" key="1">
    <source>
        <dbReference type="SAM" id="Phobius"/>
    </source>
</evidence>
<gene>
    <name evidence="2" type="ORF">CWM47_36125</name>
</gene>
<evidence type="ECO:0000313" key="2">
    <source>
        <dbReference type="EMBL" id="AUD06803.1"/>
    </source>
</evidence>
<reference evidence="2 3" key="1">
    <citation type="submission" date="2017-11" db="EMBL/GenBank/DDBJ databases">
        <title>Taxonomic description and genome sequences of Spirosoma HA7 sp. nov., isolated from pollen microhabitat of Corylus avellana.</title>
        <authorList>
            <person name="Ambika Manirajan B."/>
            <person name="Suarez C."/>
            <person name="Ratering S."/>
            <person name="Geissler-Plaum R."/>
            <person name="Cardinale M."/>
            <person name="Sylvia S."/>
        </authorList>
    </citation>
    <scope>NUCLEOTIDE SEQUENCE [LARGE SCALE GENOMIC DNA]</scope>
    <source>
        <strain evidence="2 3">HA7</strain>
    </source>
</reference>
<protein>
    <submittedName>
        <fullName evidence="2">Uncharacterized protein</fullName>
    </submittedName>
</protein>
<evidence type="ECO:0000313" key="3">
    <source>
        <dbReference type="Proteomes" id="UP000232883"/>
    </source>
</evidence>
<keyword evidence="3" id="KW-1185">Reference proteome</keyword>
<dbReference type="RefSeq" id="WP_100993338.1">
    <property type="nucleotide sequence ID" value="NZ_CP025096.1"/>
</dbReference>
<proteinExistence type="predicted"/>
<keyword evidence="1" id="KW-0472">Membrane</keyword>
<keyword evidence="1" id="KW-1133">Transmembrane helix</keyword>
<organism evidence="2 3">
    <name type="scientific">Spirosoma pollinicola</name>
    <dbReference type="NCBI Taxonomy" id="2057025"/>
    <lineage>
        <taxon>Bacteria</taxon>
        <taxon>Pseudomonadati</taxon>
        <taxon>Bacteroidota</taxon>
        <taxon>Cytophagia</taxon>
        <taxon>Cytophagales</taxon>
        <taxon>Cytophagaceae</taxon>
        <taxon>Spirosoma</taxon>
    </lineage>
</organism>